<evidence type="ECO:0000313" key="1">
    <source>
        <dbReference type="EMBL" id="SVA65565.1"/>
    </source>
</evidence>
<sequence length="59" mass="6372">MYSSGIINSINFTDIEIASGVSGIPEVQLSYPNLNNVQIKISISHIEEYAIAFALVSLS</sequence>
<organism evidence="1">
    <name type="scientific">marine metagenome</name>
    <dbReference type="NCBI Taxonomy" id="408172"/>
    <lineage>
        <taxon>unclassified sequences</taxon>
        <taxon>metagenomes</taxon>
        <taxon>ecological metagenomes</taxon>
    </lineage>
</organism>
<proteinExistence type="predicted"/>
<dbReference type="GO" id="GO:0008897">
    <property type="term" value="F:holo-[acyl-carrier-protein] synthase activity"/>
    <property type="evidence" value="ECO:0007669"/>
    <property type="project" value="InterPro"/>
</dbReference>
<dbReference type="InterPro" id="IPR037143">
    <property type="entry name" value="4-PPantetheinyl_Trfase_dom_sf"/>
</dbReference>
<dbReference type="Gene3D" id="3.90.470.20">
    <property type="entry name" value="4'-phosphopantetheinyl transferase domain"/>
    <property type="match status" value="1"/>
</dbReference>
<protein>
    <recommendedName>
        <fullName evidence="2">4'-phosphopantetheinyl transferase domain-containing protein</fullName>
    </recommendedName>
</protein>
<reference evidence="1" key="1">
    <citation type="submission" date="2018-05" db="EMBL/GenBank/DDBJ databases">
        <authorList>
            <person name="Lanie J.A."/>
            <person name="Ng W.-L."/>
            <person name="Kazmierczak K.M."/>
            <person name="Andrzejewski T.M."/>
            <person name="Davidsen T.M."/>
            <person name="Wayne K.J."/>
            <person name="Tettelin H."/>
            <person name="Glass J.I."/>
            <person name="Rusch D."/>
            <person name="Podicherti R."/>
            <person name="Tsui H.-C.T."/>
            <person name="Winkler M.E."/>
        </authorList>
    </citation>
    <scope>NUCLEOTIDE SEQUENCE</scope>
</reference>
<gene>
    <name evidence="1" type="ORF">METZ01_LOCUS118419</name>
</gene>
<dbReference type="GO" id="GO:0000287">
    <property type="term" value="F:magnesium ion binding"/>
    <property type="evidence" value="ECO:0007669"/>
    <property type="project" value="InterPro"/>
</dbReference>
<dbReference type="AlphaFoldDB" id="A0A381XLC0"/>
<accession>A0A381XLC0</accession>
<name>A0A381XLC0_9ZZZZ</name>
<dbReference type="EMBL" id="UINC01015596">
    <property type="protein sequence ID" value="SVA65565.1"/>
    <property type="molecule type" value="Genomic_DNA"/>
</dbReference>
<evidence type="ECO:0008006" key="2">
    <source>
        <dbReference type="Google" id="ProtNLM"/>
    </source>
</evidence>